<keyword evidence="9" id="KW-0808">Transferase</keyword>
<evidence type="ECO:0000313" key="10">
    <source>
        <dbReference type="Proteomes" id="UP000054408"/>
    </source>
</evidence>
<dbReference type="InterPro" id="IPR018247">
    <property type="entry name" value="EF_Hand_1_Ca_BS"/>
</dbReference>
<dbReference type="PROSITE" id="PS50011">
    <property type="entry name" value="PROTEIN_KINASE_DOM"/>
    <property type="match status" value="1"/>
</dbReference>
<organism evidence="9 10">
    <name type="scientific">Thecamonas trahens ATCC 50062</name>
    <dbReference type="NCBI Taxonomy" id="461836"/>
    <lineage>
        <taxon>Eukaryota</taxon>
        <taxon>Apusozoa</taxon>
        <taxon>Apusomonadida</taxon>
        <taxon>Apusomonadidae</taxon>
        <taxon>Thecamonas</taxon>
    </lineage>
</organism>
<sequence length="815" mass="91512">MTDIRQELHDAFQVMEDTFNAADLDGVGSLSIEHWATYLMHQGFREVDAMQSLFTEFDVDNSGDLNFKEYLQLVYYWQEISSYDDLFPSDSAGVVQSACKRLRAGFMKFDPDETRTLDTKAMRSFCTSALGGIPDEFDELWDAVVHPSKPDLVSVSRFMMFLYMYAYPEGTYRIIKVPVGGVPLAKPTPGKAKSKGKHKHKHKHKHKRRGSKAPIPLNLGDEPDLADTSLTVDSDAEAGASSSELRAEPQEIQMVQGENEFCVPAHRHPLPILQPQGVTGTWSCAICATTGTTPTHCCTKCSYVLCTDCFSKSKDGLFESAPALESDASTSDGANPITNSELWQMLTAMYRVLERDFSLYDTDGDNVIDESELLLGVHNTRNVVNIVGRLQRIFQKVDTDANGTLDFTEWLHFVYSLVRRSSYAQVVARTANATVVVEGMRWLRSAYEQTDADNNKRLDRDEVIEFLNTYFGGVPSHFADLFERLQDPSRHVLDFVDFLHLLYELVLPQGKYAGLPRRSRRRKREKIPLVEKPPVDEQASVVVFPRLTDITIDEIELGRTLGEGSFGKVFLAKLRGLDVAAKFLTEQYTEDVLVDFRKETELMSEMDHPNLVFLIGTADEPPKLCIVTEYCAHGSLFDVLQKQRIRFAPSLTLSIATDIARGMAALHAMSPPVLHRDLKSLNVLLDDRWSAKICDFGLSRFYLQSIQSNKSPIGTPQWMAPEVMQSPAYGLKADVYSFGIVLWELTHYAVPFAHLQNHFQVMLGVSKGERPHISRSTPKVLAALMRACWDGSPDARPAFADILQLLESVTVDDLS</sequence>
<evidence type="ECO:0000256" key="5">
    <source>
        <dbReference type="PROSITE-ProRule" id="PRU10141"/>
    </source>
</evidence>
<keyword evidence="10" id="KW-1185">Reference proteome</keyword>
<dbReference type="Pfam" id="PF13499">
    <property type="entry name" value="EF-hand_7"/>
    <property type="match status" value="1"/>
</dbReference>
<dbReference type="eggNOG" id="KOG0192">
    <property type="taxonomic scope" value="Eukaryota"/>
</dbReference>
<evidence type="ECO:0000256" key="4">
    <source>
        <dbReference type="ARBA" id="ARBA00022840"/>
    </source>
</evidence>
<dbReference type="RefSeq" id="XP_013753937.1">
    <property type="nucleotide sequence ID" value="XM_013898483.1"/>
</dbReference>
<dbReference type="SMART" id="SM00054">
    <property type="entry name" value="EFh"/>
    <property type="match status" value="6"/>
</dbReference>
<evidence type="ECO:0000256" key="1">
    <source>
        <dbReference type="ARBA" id="ARBA00022527"/>
    </source>
</evidence>
<dbReference type="Pfam" id="PF07714">
    <property type="entry name" value="PK_Tyr_Ser-Thr"/>
    <property type="match status" value="1"/>
</dbReference>
<dbReference type="PANTHER" id="PTHR44329">
    <property type="entry name" value="SERINE/THREONINE-PROTEIN KINASE TNNI3K-RELATED"/>
    <property type="match status" value="1"/>
</dbReference>
<dbReference type="CDD" id="cd00051">
    <property type="entry name" value="EFh"/>
    <property type="match status" value="1"/>
</dbReference>
<dbReference type="InterPro" id="IPR011009">
    <property type="entry name" value="Kinase-like_dom_sf"/>
</dbReference>
<dbReference type="PROSITE" id="PS00108">
    <property type="entry name" value="PROTEIN_KINASE_ST"/>
    <property type="match status" value="1"/>
</dbReference>
<keyword evidence="1" id="KW-0723">Serine/threonine-protein kinase</keyword>
<dbReference type="InterPro" id="IPR011992">
    <property type="entry name" value="EF-hand-dom_pair"/>
</dbReference>
<accession>A0A0L0DP90</accession>
<dbReference type="GeneID" id="25568248"/>
<evidence type="ECO:0000313" key="9">
    <source>
        <dbReference type="EMBL" id="KNC54114.1"/>
    </source>
</evidence>
<dbReference type="PROSITE" id="PS00018">
    <property type="entry name" value="EF_HAND_1"/>
    <property type="match status" value="4"/>
</dbReference>
<evidence type="ECO:0000256" key="6">
    <source>
        <dbReference type="SAM" id="MobiDB-lite"/>
    </source>
</evidence>
<dbReference type="Gene3D" id="1.10.510.10">
    <property type="entry name" value="Transferase(Phosphotransferase) domain 1"/>
    <property type="match status" value="1"/>
</dbReference>
<feature type="compositionally biased region" description="Basic residues" evidence="6">
    <location>
        <begin position="192"/>
        <end position="211"/>
    </location>
</feature>
<dbReference type="PROSITE" id="PS50222">
    <property type="entry name" value="EF_HAND_2"/>
    <property type="match status" value="3"/>
</dbReference>
<name>A0A0L0DP90_THETB</name>
<evidence type="ECO:0000259" key="8">
    <source>
        <dbReference type="PROSITE" id="PS50222"/>
    </source>
</evidence>
<dbReference type="SMART" id="SM00220">
    <property type="entry name" value="S_TKc"/>
    <property type="match status" value="1"/>
</dbReference>
<dbReference type="InterPro" id="IPR002048">
    <property type="entry name" value="EF_hand_dom"/>
</dbReference>
<dbReference type="GO" id="GO:0005524">
    <property type="term" value="F:ATP binding"/>
    <property type="evidence" value="ECO:0007669"/>
    <property type="project" value="UniProtKB-UniRule"/>
</dbReference>
<dbReference type="STRING" id="461836.A0A0L0DP90"/>
<dbReference type="AlphaFoldDB" id="A0A0L0DP90"/>
<evidence type="ECO:0000256" key="2">
    <source>
        <dbReference type="ARBA" id="ARBA00022741"/>
    </source>
</evidence>
<reference evidence="9 10" key="1">
    <citation type="submission" date="2010-05" db="EMBL/GenBank/DDBJ databases">
        <title>The Genome Sequence of Thecamonas trahens ATCC 50062.</title>
        <authorList>
            <consortium name="The Broad Institute Genome Sequencing Platform"/>
            <person name="Russ C."/>
            <person name="Cuomo C."/>
            <person name="Shea T."/>
            <person name="Young S.K."/>
            <person name="Zeng Q."/>
            <person name="Koehrsen M."/>
            <person name="Haas B."/>
            <person name="Borodovsky M."/>
            <person name="Guigo R."/>
            <person name="Alvarado L."/>
            <person name="Berlin A."/>
            <person name="Bochicchio J."/>
            <person name="Borenstein D."/>
            <person name="Chapman S."/>
            <person name="Chen Z."/>
            <person name="Freedman E."/>
            <person name="Gellesch M."/>
            <person name="Goldberg J."/>
            <person name="Griggs A."/>
            <person name="Gujja S."/>
            <person name="Heilman E."/>
            <person name="Heiman D."/>
            <person name="Hepburn T."/>
            <person name="Howarth C."/>
            <person name="Jen D."/>
            <person name="Larson L."/>
            <person name="Mehta T."/>
            <person name="Park D."/>
            <person name="Pearson M."/>
            <person name="Roberts A."/>
            <person name="Saif S."/>
            <person name="Shenoy N."/>
            <person name="Sisk P."/>
            <person name="Stolte C."/>
            <person name="Sykes S."/>
            <person name="Thomson T."/>
            <person name="Walk T."/>
            <person name="White J."/>
            <person name="Yandava C."/>
            <person name="Burger G."/>
            <person name="Gray M.W."/>
            <person name="Holland P.W.H."/>
            <person name="King N."/>
            <person name="Lang F.B.F."/>
            <person name="Roger A.J."/>
            <person name="Ruiz-Trillo I."/>
            <person name="Lander E."/>
            <person name="Nusbaum C."/>
        </authorList>
    </citation>
    <scope>NUCLEOTIDE SEQUENCE [LARGE SCALE GENOMIC DNA]</scope>
    <source>
        <strain evidence="9 10">ATCC 50062</strain>
    </source>
</reference>
<protein>
    <submittedName>
        <fullName evidence="9">TKL protein kinase</fullName>
    </submittedName>
</protein>
<dbReference type="Pfam" id="PF13202">
    <property type="entry name" value="EF-hand_5"/>
    <property type="match status" value="2"/>
</dbReference>
<feature type="domain" description="EF-hand" evidence="8">
    <location>
        <begin position="348"/>
        <end position="383"/>
    </location>
</feature>
<dbReference type="SUPFAM" id="SSF47473">
    <property type="entry name" value="EF-hand"/>
    <property type="match status" value="2"/>
</dbReference>
<dbReference type="EMBL" id="GL349486">
    <property type="protein sequence ID" value="KNC54114.1"/>
    <property type="molecule type" value="Genomic_DNA"/>
</dbReference>
<proteinExistence type="predicted"/>
<dbReference type="CDD" id="cd13999">
    <property type="entry name" value="STKc_MAP3K-like"/>
    <property type="match status" value="1"/>
</dbReference>
<feature type="domain" description="EF-hand" evidence="8">
    <location>
        <begin position="385"/>
        <end position="420"/>
    </location>
</feature>
<dbReference type="OrthoDB" id="339325at2759"/>
<dbReference type="GO" id="GO:0005509">
    <property type="term" value="F:calcium ion binding"/>
    <property type="evidence" value="ECO:0007669"/>
    <property type="project" value="InterPro"/>
</dbReference>
<dbReference type="InterPro" id="IPR017441">
    <property type="entry name" value="Protein_kinase_ATP_BS"/>
</dbReference>
<dbReference type="PANTHER" id="PTHR44329:SF298">
    <property type="entry name" value="MIXED LINEAGE KINASE DOMAIN-LIKE PROTEIN"/>
    <property type="match status" value="1"/>
</dbReference>
<dbReference type="InterPro" id="IPR000719">
    <property type="entry name" value="Prot_kinase_dom"/>
</dbReference>
<dbReference type="InterPro" id="IPR008271">
    <property type="entry name" value="Ser/Thr_kinase_AS"/>
</dbReference>
<dbReference type="PROSITE" id="PS00107">
    <property type="entry name" value="PROTEIN_KINASE_ATP"/>
    <property type="match status" value="1"/>
</dbReference>
<dbReference type="GO" id="GO:0004674">
    <property type="term" value="F:protein serine/threonine kinase activity"/>
    <property type="evidence" value="ECO:0007669"/>
    <property type="project" value="UniProtKB-KW"/>
</dbReference>
<keyword evidence="3" id="KW-0106">Calcium</keyword>
<dbReference type="SUPFAM" id="SSF56112">
    <property type="entry name" value="Protein kinase-like (PK-like)"/>
    <property type="match status" value="1"/>
</dbReference>
<feature type="domain" description="Protein kinase" evidence="7">
    <location>
        <begin position="555"/>
        <end position="809"/>
    </location>
</feature>
<keyword evidence="4 5" id="KW-0067">ATP-binding</keyword>
<keyword evidence="2 5" id="KW-0547">Nucleotide-binding</keyword>
<keyword evidence="9" id="KW-0418">Kinase</keyword>
<evidence type="ECO:0000256" key="3">
    <source>
        <dbReference type="ARBA" id="ARBA00022837"/>
    </source>
</evidence>
<evidence type="ECO:0000259" key="7">
    <source>
        <dbReference type="PROSITE" id="PS50011"/>
    </source>
</evidence>
<dbReference type="PRINTS" id="PR00109">
    <property type="entry name" value="TYRKINASE"/>
</dbReference>
<dbReference type="InterPro" id="IPR001245">
    <property type="entry name" value="Ser-Thr/Tyr_kinase_cat_dom"/>
</dbReference>
<feature type="region of interest" description="Disordered" evidence="6">
    <location>
        <begin position="186"/>
        <end position="228"/>
    </location>
</feature>
<dbReference type="InterPro" id="IPR051681">
    <property type="entry name" value="Ser/Thr_Kinases-Pseudokinases"/>
</dbReference>
<feature type="domain" description="EF-hand" evidence="8">
    <location>
        <begin position="45"/>
        <end position="80"/>
    </location>
</feature>
<gene>
    <name evidence="9" type="ORF">AMSG_09888</name>
</gene>
<dbReference type="Proteomes" id="UP000054408">
    <property type="component" value="Unassembled WGS sequence"/>
</dbReference>
<feature type="binding site" evidence="5">
    <location>
        <position position="582"/>
    </location>
    <ligand>
        <name>ATP</name>
        <dbReference type="ChEBI" id="CHEBI:30616"/>
    </ligand>
</feature>
<dbReference type="Gene3D" id="1.10.238.10">
    <property type="entry name" value="EF-hand"/>
    <property type="match status" value="2"/>
</dbReference>